<dbReference type="GO" id="GO:0003700">
    <property type="term" value="F:DNA-binding transcription factor activity"/>
    <property type="evidence" value="ECO:0007669"/>
    <property type="project" value="InterPro"/>
</dbReference>
<dbReference type="PROSITE" id="PS50157">
    <property type="entry name" value="ZINC_FINGER_C2H2_2"/>
    <property type="match status" value="2"/>
</dbReference>
<keyword evidence="11" id="KW-1185">Reference proteome</keyword>
<evidence type="ECO:0000256" key="3">
    <source>
        <dbReference type="ARBA" id="ARBA00022771"/>
    </source>
</evidence>
<comment type="caution">
    <text evidence="10">The sequence shown here is derived from an EMBL/GenBank/DDBJ whole genome shotgun (WGS) entry which is preliminary data.</text>
</comment>
<reference evidence="10" key="1">
    <citation type="submission" date="2021-03" db="EMBL/GenBank/DDBJ databases">
        <authorList>
            <person name="Li Z."/>
            <person name="Yang C."/>
        </authorList>
    </citation>
    <scope>NUCLEOTIDE SEQUENCE</scope>
    <source>
        <strain evidence="10">Dzin_1.0</strain>
        <tissue evidence="10">Leaf</tissue>
    </source>
</reference>
<evidence type="ECO:0000256" key="4">
    <source>
        <dbReference type="ARBA" id="ARBA00022833"/>
    </source>
</evidence>
<reference evidence="10" key="2">
    <citation type="journal article" date="2022" name="Hortic Res">
        <title>The genome of Dioscorea zingiberensis sheds light on the biosynthesis, origin and evolution of the medicinally important diosgenin saponins.</title>
        <authorList>
            <person name="Li Y."/>
            <person name="Tan C."/>
            <person name="Li Z."/>
            <person name="Guo J."/>
            <person name="Li S."/>
            <person name="Chen X."/>
            <person name="Wang C."/>
            <person name="Dai X."/>
            <person name="Yang H."/>
            <person name="Song W."/>
            <person name="Hou L."/>
            <person name="Xu J."/>
            <person name="Tong Z."/>
            <person name="Xu A."/>
            <person name="Yuan X."/>
            <person name="Wang W."/>
            <person name="Yang Q."/>
            <person name="Chen L."/>
            <person name="Sun Z."/>
            <person name="Wang K."/>
            <person name="Pan B."/>
            <person name="Chen J."/>
            <person name="Bao Y."/>
            <person name="Liu F."/>
            <person name="Qi X."/>
            <person name="Gang D.R."/>
            <person name="Wen J."/>
            <person name="Li J."/>
        </authorList>
    </citation>
    <scope>NUCLEOTIDE SEQUENCE</scope>
    <source>
        <strain evidence="10">Dzin_1.0</strain>
    </source>
</reference>
<feature type="domain" description="C2H2-type" evidence="9">
    <location>
        <begin position="71"/>
        <end position="98"/>
    </location>
</feature>
<dbReference type="InterPro" id="IPR036236">
    <property type="entry name" value="Znf_C2H2_sf"/>
</dbReference>
<dbReference type="AlphaFoldDB" id="A0A9D5BWR8"/>
<protein>
    <recommendedName>
        <fullName evidence="9">C2H2-type domain-containing protein</fullName>
    </recommendedName>
</protein>
<dbReference type="PANTHER" id="PTHR45988:SF18">
    <property type="entry name" value="C2H2-TYPE ZINC FINGER FAMILY PROTEIN"/>
    <property type="match status" value="1"/>
</dbReference>
<dbReference type="InterPro" id="IPR013087">
    <property type="entry name" value="Znf_C2H2_type"/>
</dbReference>
<keyword evidence="2" id="KW-0677">Repeat</keyword>
<feature type="region of interest" description="Disordered" evidence="8">
    <location>
        <begin position="42"/>
        <end position="64"/>
    </location>
</feature>
<organism evidence="10 11">
    <name type="scientific">Dioscorea zingiberensis</name>
    <dbReference type="NCBI Taxonomy" id="325984"/>
    <lineage>
        <taxon>Eukaryota</taxon>
        <taxon>Viridiplantae</taxon>
        <taxon>Streptophyta</taxon>
        <taxon>Embryophyta</taxon>
        <taxon>Tracheophyta</taxon>
        <taxon>Spermatophyta</taxon>
        <taxon>Magnoliopsida</taxon>
        <taxon>Liliopsida</taxon>
        <taxon>Dioscoreales</taxon>
        <taxon>Dioscoreaceae</taxon>
        <taxon>Dioscorea</taxon>
    </lineage>
</organism>
<evidence type="ECO:0000313" key="10">
    <source>
        <dbReference type="EMBL" id="KAJ0962143.1"/>
    </source>
</evidence>
<dbReference type="GO" id="GO:0000976">
    <property type="term" value="F:transcription cis-regulatory region binding"/>
    <property type="evidence" value="ECO:0007669"/>
    <property type="project" value="TreeGrafter"/>
</dbReference>
<evidence type="ECO:0000256" key="8">
    <source>
        <dbReference type="SAM" id="MobiDB-lite"/>
    </source>
</evidence>
<dbReference type="PROSITE" id="PS00028">
    <property type="entry name" value="ZINC_FINGER_C2H2_1"/>
    <property type="match status" value="2"/>
</dbReference>
<evidence type="ECO:0000259" key="9">
    <source>
        <dbReference type="PROSITE" id="PS50157"/>
    </source>
</evidence>
<keyword evidence="5" id="KW-0805">Transcription regulation</keyword>
<dbReference type="OrthoDB" id="1400004at2759"/>
<dbReference type="Gene3D" id="3.30.160.60">
    <property type="entry name" value="Classic Zinc Finger"/>
    <property type="match status" value="1"/>
</dbReference>
<evidence type="ECO:0000256" key="6">
    <source>
        <dbReference type="ARBA" id="ARBA00023163"/>
    </source>
</evidence>
<keyword evidence="6" id="KW-0804">Transcription</keyword>
<gene>
    <name evidence="10" type="ORF">J5N97_029971</name>
</gene>
<dbReference type="SMART" id="SM00355">
    <property type="entry name" value="ZnF_C2H2"/>
    <property type="match status" value="2"/>
</dbReference>
<dbReference type="InterPro" id="IPR044653">
    <property type="entry name" value="AZF1/2/3-like"/>
</dbReference>
<feature type="compositionally biased region" description="Acidic residues" evidence="8">
    <location>
        <begin position="53"/>
        <end position="64"/>
    </location>
</feature>
<keyword evidence="1" id="KW-0479">Metal-binding</keyword>
<name>A0A9D5BWR8_9LILI</name>
<proteinExistence type="predicted"/>
<dbReference type="PANTHER" id="PTHR45988">
    <property type="entry name" value="C2H2 TYPE ZINC FINGER TRANSCRIPTION FACTOR FAMILY-RELATED"/>
    <property type="match status" value="1"/>
</dbReference>
<evidence type="ECO:0000256" key="1">
    <source>
        <dbReference type="ARBA" id="ARBA00022723"/>
    </source>
</evidence>
<evidence type="ECO:0000256" key="7">
    <source>
        <dbReference type="PROSITE-ProRule" id="PRU00042"/>
    </source>
</evidence>
<evidence type="ECO:0000313" key="11">
    <source>
        <dbReference type="Proteomes" id="UP001085076"/>
    </source>
</evidence>
<keyword evidence="4" id="KW-0862">Zinc</keyword>
<dbReference type="Pfam" id="PF13912">
    <property type="entry name" value="zf-C2H2_6"/>
    <property type="match status" value="2"/>
</dbReference>
<dbReference type="SUPFAM" id="SSF57667">
    <property type="entry name" value="beta-beta-alpha zinc fingers"/>
    <property type="match status" value="1"/>
</dbReference>
<sequence>MFDEDQAVVIVQMLSENVSDISISSARARALVTGVNDYSVESNKRRKIKKDEKDDDDNYEEEEVQEKTRAYQCYTCNKSFPTPQALGGHRTSHTKVKKNFEDGEASEKDKVIFGQAKKHPCKQCDVVFPCGQALGGHMRKHFTEAHSLDLTLSVMAPMTTIEPSVVNRQIRHVSDFDLNKERTKD</sequence>
<dbReference type="Proteomes" id="UP001085076">
    <property type="component" value="Miscellaneous, Linkage group lg10"/>
</dbReference>
<feature type="domain" description="C2H2-type" evidence="9">
    <location>
        <begin position="119"/>
        <end position="146"/>
    </location>
</feature>
<evidence type="ECO:0000256" key="2">
    <source>
        <dbReference type="ARBA" id="ARBA00022737"/>
    </source>
</evidence>
<evidence type="ECO:0000256" key="5">
    <source>
        <dbReference type="ARBA" id="ARBA00023015"/>
    </source>
</evidence>
<keyword evidence="3 7" id="KW-0863">Zinc-finger</keyword>
<dbReference type="GO" id="GO:0005634">
    <property type="term" value="C:nucleus"/>
    <property type="evidence" value="ECO:0007669"/>
    <property type="project" value="TreeGrafter"/>
</dbReference>
<dbReference type="GO" id="GO:0008270">
    <property type="term" value="F:zinc ion binding"/>
    <property type="evidence" value="ECO:0007669"/>
    <property type="project" value="UniProtKB-KW"/>
</dbReference>
<dbReference type="EMBL" id="JAGGNH010000010">
    <property type="protein sequence ID" value="KAJ0962143.1"/>
    <property type="molecule type" value="Genomic_DNA"/>
</dbReference>
<accession>A0A9D5BWR8</accession>